<organism evidence="2 3">
    <name type="scientific">Armadillidium nasatum</name>
    <dbReference type="NCBI Taxonomy" id="96803"/>
    <lineage>
        <taxon>Eukaryota</taxon>
        <taxon>Metazoa</taxon>
        <taxon>Ecdysozoa</taxon>
        <taxon>Arthropoda</taxon>
        <taxon>Crustacea</taxon>
        <taxon>Multicrustacea</taxon>
        <taxon>Malacostraca</taxon>
        <taxon>Eumalacostraca</taxon>
        <taxon>Peracarida</taxon>
        <taxon>Isopoda</taxon>
        <taxon>Oniscidea</taxon>
        <taxon>Crinocheta</taxon>
        <taxon>Armadillidiidae</taxon>
        <taxon>Armadillidium</taxon>
    </lineage>
</organism>
<keyword evidence="2" id="KW-0489">Methyltransferase</keyword>
<dbReference type="AlphaFoldDB" id="A0A5N5SIP5"/>
<dbReference type="Proteomes" id="UP000326759">
    <property type="component" value="Unassembled WGS sequence"/>
</dbReference>
<accession>A0A5N5SIP5</accession>
<dbReference type="EMBL" id="SEYY01024681">
    <property type="protein sequence ID" value="KAB7493954.1"/>
    <property type="molecule type" value="Genomic_DNA"/>
</dbReference>
<dbReference type="PANTHER" id="PTHR32026">
    <property type="entry name" value="METHYLTRANSFERASE-LIKE PROTEIN 24"/>
    <property type="match status" value="1"/>
</dbReference>
<protein>
    <submittedName>
        <fullName evidence="2">Methyltransferase-like protein 24</fullName>
    </submittedName>
</protein>
<evidence type="ECO:0000313" key="3">
    <source>
        <dbReference type="Proteomes" id="UP000326759"/>
    </source>
</evidence>
<evidence type="ECO:0000259" key="1">
    <source>
        <dbReference type="Pfam" id="PF13383"/>
    </source>
</evidence>
<dbReference type="PANTHER" id="PTHR32026:SF10">
    <property type="entry name" value="METHYLTRANSFERASE-LIKE PROTEIN 24-RELATED"/>
    <property type="match status" value="1"/>
</dbReference>
<dbReference type="InterPro" id="IPR025714">
    <property type="entry name" value="Methyltranfer_dom"/>
</dbReference>
<comment type="caution">
    <text evidence="2">The sequence shown here is derived from an EMBL/GenBank/DDBJ whole genome shotgun (WGS) entry which is preliminary data.</text>
</comment>
<keyword evidence="3" id="KW-1185">Reference proteome</keyword>
<feature type="domain" description="Methyltransferase" evidence="1">
    <location>
        <begin position="4"/>
        <end position="129"/>
    </location>
</feature>
<reference evidence="2 3" key="1">
    <citation type="journal article" date="2019" name="PLoS Biol.">
        <title>Sex chromosomes control vertical transmission of feminizing Wolbachia symbionts in an isopod.</title>
        <authorList>
            <person name="Becking T."/>
            <person name="Chebbi M.A."/>
            <person name="Giraud I."/>
            <person name="Moumen B."/>
            <person name="Laverre T."/>
            <person name="Caubet Y."/>
            <person name="Peccoud J."/>
            <person name="Gilbert C."/>
            <person name="Cordaux R."/>
        </authorList>
    </citation>
    <scope>NUCLEOTIDE SEQUENCE [LARGE SCALE GENOMIC DNA]</scope>
    <source>
        <strain evidence="2">ANa2</strain>
        <tissue evidence="2">Whole body excluding digestive tract and cuticle</tissue>
    </source>
</reference>
<dbReference type="InterPro" id="IPR026913">
    <property type="entry name" value="METTL24"/>
</dbReference>
<gene>
    <name evidence="2" type="primary">METTL24</name>
    <name evidence="2" type="ORF">Anas_05769</name>
</gene>
<sequence>MDNDKNLCLDSDVLIQSKNCTVYSFGTGDDITFDFWMTKYGCDVHMFDPSVASSEILKEIKKYKNLYFHQLGLSNKRKTYAFHWKYLDEDRKETVEGLLDTYANIRKEINHENVPVQYLKVRINKCTYNVTFQYL</sequence>
<proteinExistence type="predicted"/>
<dbReference type="OrthoDB" id="10006218at2759"/>
<keyword evidence="2" id="KW-0808">Transferase</keyword>
<evidence type="ECO:0000313" key="2">
    <source>
        <dbReference type="EMBL" id="KAB7493954.1"/>
    </source>
</evidence>
<dbReference type="GO" id="GO:0008168">
    <property type="term" value="F:methyltransferase activity"/>
    <property type="evidence" value="ECO:0007669"/>
    <property type="project" value="UniProtKB-KW"/>
</dbReference>
<dbReference type="GO" id="GO:0032259">
    <property type="term" value="P:methylation"/>
    <property type="evidence" value="ECO:0007669"/>
    <property type="project" value="UniProtKB-KW"/>
</dbReference>
<dbReference type="Pfam" id="PF13383">
    <property type="entry name" value="Methyltransf_22"/>
    <property type="match status" value="1"/>
</dbReference>
<name>A0A5N5SIP5_9CRUS</name>